<evidence type="ECO:0000313" key="2">
    <source>
        <dbReference type="EMBL" id="KAA8518191.1"/>
    </source>
</evidence>
<dbReference type="Proteomes" id="UP000325577">
    <property type="component" value="Linkage Group LG7"/>
</dbReference>
<dbReference type="EMBL" id="CM018050">
    <property type="protein sequence ID" value="KAA8518191.1"/>
    <property type="molecule type" value="Genomic_DNA"/>
</dbReference>
<feature type="compositionally biased region" description="Acidic residues" evidence="1">
    <location>
        <begin position="24"/>
        <end position="39"/>
    </location>
</feature>
<proteinExistence type="predicted"/>
<organism evidence="2 3">
    <name type="scientific">Nyssa sinensis</name>
    <dbReference type="NCBI Taxonomy" id="561372"/>
    <lineage>
        <taxon>Eukaryota</taxon>
        <taxon>Viridiplantae</taxon>
        <taxon>Streptophyta</taxon>
        <taxon>Embryophyta</taxon>
        <taxon>Tracheophyta</taxon>
        <taxon>Spermatophyta</taxon>
        <taxon>Magnoliopsida</taxon>
        <taxon>eudicotyledons</taxon>
        <taxon>Gunneridae</taxon>
        <taxon>Pentapetalae</taxon>
        <taxon>asterids</taxon>
        <taxon>Cornales</taxon>
        <taxon>Nyssaceae</taxon>
        <taxon>Nyssa</taxon>
    </lineage>
</organism>
<evidence type="ECO:0000256" key="1">
    <source>
        <dbReference type="SAM" id="MobiDB-lite"/>
    </source>
</evidence>
<sequence length="71" mass="6876">MPTKEMKALTTTGGGCEDHVVPGEGDEGTDGEGGDEEESGVSGGELADAGSGEEVDGAGVEAAAAEKRLAP</sequence>
<accession>A0A5J4ZM81</accession>
<keyword evidence="3" id="KW-1185">Reference proteome</keyword>
<name>A0A5J4ZM81_9ASTE</name>
<feature type="region of interest" description="Disordered" evidence="1">
    <location>
        <begin position="1"/>
        <end position="71"/>
    </location>
</feature>
<gene>
    <name evidence="2" type="ORF">F0562_015665</name>
</gene>
<dbReference type="AlphaFoldDB" id="A0A5J4ZM81"/>
<evidence type="ECO:0000313" key="3">
    <source>
        <dbReference type="Proteomes" id="UP000325577"/>
    </source>
</evidence>
<reference evidence="2 3" key="1">
    <citation type="submission" date="2019-09" db="EMBL/GenBank/DDBJ databases">
        <title>A chromosome-level genome assembly of the Chinese tupelo Nyssa sinensis.</title>
        <authorList>
            <person name="Yang X."/>
            <person name="Kang M."/>
            <person name="Yang Y."/>
            <person name="Xiong H."/>
            <person name="Wang M."/>
            <person name="Zhang Z."/>
            <person name="Wang Z."/>
            <person name="Wu H."/>
            <person name="Ma T."/>
            <person name="Liu J."/>
            <person name="Xi Z."/>
        </authorList>
    </citation>
    <scope>NUCLEOTIDE SEQUENCE [LARGE SCALE GENOMIC DNA]</scope>
    <source>
        <strain evidence="2">J267</strain>
        <tissue evidence="2">Leaf</tissue>
    </source>
</reference>
<protein>
    <submittedName>
        <fullName evidence="2">Uncharacterized protein</fullName>
    </submittedName>
</protein>